<feature type="non-terminal residue" evidence="1">
    <location>
        <position position="1"/>
    </location>
</feature>
<gene>
    <name evidence="1" type="ORF">FWILDA_LOCUS16902</name>
</gene>
<proteinExistence type="predicted"/>
<evidence type="ECO:0000313" key="1">
    <source>
        <dbReference type="EMBL" id="CAI2195090.1"/>
    </source>
</evidence>
<keyword evidence="2" id="KW-1185">Reference proteome</keyword>
<evidence type="ECO:0000313" key="2">
    <source>
        <dbReference type="Proteomes" id="UP001153678"/>
    </source>
</evidence>
<dbReference type="EMBL" id="CAMKVN010011900">
    <property type="protein sequence ID" value="CAI2195090.1"/>
    <property type="molecule type" value="Genomic_DNA"/>
</dbReference>
<protein>
    <submittedName>
        <fullName evidence="1">9679_t:CDS:1</fullName>
    </submittedName>
</protein>
<organism evidence="1 2">
    <name type="scientific">Funneliformis geosporum</name>
    <dbReference type="NCBI Taxonomy" id="1117311"/>
    <lineage>
        <taxon>Eukaryota</taxon>
        <taxon>Fungi</taxon>
        <taxon>Fungi incertae sedis</taxon>
        <taxon>Mucoromycota</taxon>
        <taxon>Glomeromycotina</taxon>
        <taxon>Glomeromycetes</taxon>
        <taxon>Glomerales</taxon>
        <taxon>Glomeraceae</taxon>
        <taxon>Funneliformis</taxon>
    </lineage>
</organism>
<reference evidence="1" key="1">
    <citation type="submission" date="2022-08" db="EMBL/GenBank/DDBJ databases">
        <authorList>
            <person name="Kallberg Y."/>
            <person name="Tangrot J."/>
            <person name="Rosling A."/>
        </authorList>
    </citation>
    <scope>NUCLEOTIDE SEQUENCE</scope>
    <source>
        <strain evidence="1">Wild A</strain>
    </source>
</reference>
<comment type="caution">
    <text evidence="1">The sequence shown here is derived from an EMBL/GenBank/DDBJ whole genome shotgun (WGS) entry which is preliminary data.</text>
</comment>
<accession>A0A9W4T7P2</accession>
<dbReference type="AlphaFoldDB" id="A0A9W4T7P2"/>
<name>A0A9W4T7P2_9GLOM</name>
<dbReference type="Proteomes" id="UP001153678">
    <property type="component" value="Unassembled WGS sequence"/>
</dbReference>
<sequence length="51" mass="6317">RDDAIAELKAEIVKLRDDNEETNNNPFFNQRFQKMSRIPLFWFRIYVRRQS</sequence>